<evidence type="ECO:0000313" key="3">
    <source>
        <dbReference type="Proteomes" id="UP000316855"/>
    </source>
</evidence>
<feature type="transmembrane region" description="Helical" evidence="1">
    <location>
        <begin position="57"/>
        <end position="76"/>
    </location>
</feature>
<proteinExistence type="predicted"/>
<dbReference type="EMBL" id="CP036343">
    <property type="protein sequence ID" value="QDT92188.1"/>
    <property type="molecule type" value="Genomic_DNA"/>
</dbReference>
<evidence type="ECO:0000256" key="1">
    <source>
        <dbReference type="SAM" id="Phobius"/>
    </source>
</evidence>
<dbReference type="KEGG" id="gax:Pan161_38550"/>
<dbReference type="AlphaFoldDB" id="A0A517VGP4"/>
<dbReference type="OrthoDB" id="9909286at2"/>
<dbReference type="Proteomes" id="UP000316855">
    <property type="component" value="Chromosome"/>
</dbReference>
<accession>A0A517VGP4</accession>
<protein>
    <recommendedName>
        <fullName evidence="4">MraY-like glycosyltransferase</fullName>
    </recommendedName>
</protein>
<keyword evidence="1" id="KW-0812">Transmembrane</keyword>
<evidence type="ECO:0008006" key="4">
    <source>
        <dbReference type="Google" id="ProtNLM"/>
    </source>
</evidence>
<reference evidence="2 3" key="1">
    <citation type="submission" date="2019-02" db="EMBL/GenBank/DDBJ databases">
        <title>Deep-cultivation of Planctomycetes and their phenomic and genomic characterization uncovers novel biology.</title>
        <authorList>
            <person name="Wiegand S."/>
            <person name="Jogler M."/>
            <person name="Boedeker C."/>
            <person name="Pinto D."/>
            <person name="Vollmers J."/>
            <person name="Rivas-Marin E."/>
            <person name="Kohn T."/>
            <person name="Peeters S.H."/>
            <person name="Heuer A."/>
            <person name="Rast P."/>
            <person name="Oberbeckmann S."/>
            <person name="Bunk B."/>
            <person name="Jeske O."/>
            <person name="Meyerdierks A."/>
            <person name="Storesund J.E."/>
            <person name="Kallscheuer N."/>
            <person name="Luecker S."/>
            <person name="Lage O.M."/>
            <person name="Pohl T."/>
            <person name="Merkel B.J."/>
            <person name="Hornburger P."/>
            <person name="Mueller R.-W."/>
            <person name="Bruemmer F."/>
            <person name="Labrenz M."/>
            <person name="Spormann A.M."/>
            <person name="Op den Camp H."/>
            <person name="Overmann J."/>
            <person name="Amann R."/>
            <person name="Jetten M.S.M."/>
            <person name="Mascher T."/>
            <person name="Medema M.H."/>
            <person name="Devos D.P."/>
            <person name="Kaster A.-K."/>
            <person name="Ovreas L."/>
            <person name="Rohde M."/>
            <person name="Galperin M.Y."/>
            <person name="Jogler C."/>
        </authorList>
    </citation>
    <scope>NUCLEOTIDE SEQUENCE [LARGE SCALE GENOMIC DNA]</scope>
    <source>
        <strain evidence="2 3">Pan161</strain>
    </source>
</reference>
<organism evidence="2 3">
    <name type="scientific">Gimesia algae</name>
    <dbReference type="NCBI Taxonomy" id="2527971"/>
    <lineage>
        <taxon>Bacteria</taxon>
        <taxon>Pseudomonadati</taxon>
        <taxon>Planctomycetota</taxon>
        <taxon>Planctomycetia</taxon>
        <taxon>Planctomycetales</taxon>
        <taxon>Planctomycetaceae</taxon>
        <taxon>Gimesia</taxon>
    </lineage>
</organism>
<sequence>MTEPVQLSEPEKASLQRILSIDNLESQKRIAYPFWALAGFTFVISQVALLWNPLFCITLLPIAFAMLMIGMARIGYYRLYRLIHYQNAVTDKSVNKLS</sequence>
<name>A0A517VGP4_9PLAN</name>
<evidence type="ECO:0000313" key="2">
    <source>
        <dbReference type="EMBL" id="QDT92188.1"/>
    </source>
</evidence>
<dbReference type="RefSeq" id="WP_145229660.1">
    <property type="nucleotide sequence ID" value="NZ_CP036343.1"/>
</dbReference>
<keyword evidence="1" id="KW-0472">Membrane</keyword>
<feature type="transmembrane region" description="Helical" evidence="1">
    <location>
        <begin position="30"/>
        <end position="51"/>
    </location>
</feature>
<gene>
    <name evidence="2" type="ORF">Pan161_38550</name>
</gene>
<keyword evidence="3" id="KW-1185">Reference proteome</keyword>
<keyword evidence="1" id="KW-1133">Transmembrane helix</keyword>